<dbReference type="InterPro" id="IPR050688">
    <property type="entry name" value="Zinc_finger/UBP_domain"/>
</dbReference>
<keyword evidence="1" id="KW-0479">Metal-binding</keyword>
<keyword evidence="2" id="KW-0677">Repeat</keyword>
<evidence type="ECO:0000256" key="1">
    <source>
        <dbReference type="ARBA" id="ARBA00022723"/>
    </source>
</evidence>
<dbReference type="Proteomes" id="UP001165060">
    <property type="component" value="Unassembled WGS sequence"/>
</dbReference>
<evidence type="ECO:0000256" key="3">
    <source>
        <dbReference type="ARBA" id="ARBA00022771"/>
    </source>
</evidence>
<dbReference type="SMART" id="SM00355">
    <property type="entry name" value="ZnF_C2H2"/>
    <property type="match status" value="4"/>
</dbReference>
<proteinExistence type="predicted"/>
<name>A0ABQ6MUD3_9STRA</name>
<feature type="domain" description="C2H2-type" evidence="6">
    <location>
        <begin position="320"/>
        <end position="345"/>
    </location>
</feature>
<feature type="domain" description="C2H2-type" evidence="6">
    <location>
        <begin position="254"/>
        <end position="279"/>
    </location>
</feature>
<feature type="region of interest" description="Disordered" evidence="5">
    <location>
        <begin position="1"/>
        <end position="142"/>
    </location>
</feature>
<gene>
    <name evidence="7" type="ORF">TeGR_g6497</name>
</gene>
<keyword evidence="3" id="KW-0863">Zinc-finger</keyword>
<dbReference type="EMBL" id="BRYB01000554">
    <property type="protein sequence ID" value="GMI32667.1"/>
    <property type="molecule type" value="Genomic_DNA"/>
</dbReference>
<evidence type="ECO:0000313" key="7">
    <source>
        <dbReference type="EMBL" id="GMI32667.1"/>
    </source>
</evidence>
<sequence>MSYRTAPPPYVPPTSLLAILVARRNNPPPPPPQESPRAGKPRSPRASVPASQRSAPRPKQSPPARLPAASLPKAAPSPPPPKPTPVTPPLPHPPSSLMEQRRKTSDPNAPLPAKRGRVPKVFSDLAPAPKKPRKPKAAGLAGLGGLGGEEGLLAVPIRVPIRVEDEDVEGGGVEGTAAGGGAGESGASVSPAGSAGSASVVSGEEGGATIMSAVVGGKAGEKWHHCPECDYKAKRPRELKQHRMYKHDVDVIWHTCTFEGCAHKAKCKKDIKVHMAHVHNLNPILLKCSMPNCTFTTKHRSSMKNHLKNHQIEGGESDWLHCRHPDCFYKTKSEDNMKKHEAKSHSPIECQCLGKGLLGRWGICTYDCLESEETGSVPWCGLPTIARADTWLAAKKKSWRLRRGRDEVGRKPGEENFGDAALCRTFELNGNDVCFLPDGSFFQYEPDEGVPRREGGGAGGGGGTPAPDDN</sequence>
<dbReference type="PANTHER" id="PTHR24403:SF67">
    <property type="entry name" value="FI01116P-RELATED"/>
    <property type="match status" value="1"/>
</dbReference>
<feature type="compositionally biased region" description="Low complexity" evidence="5">
    <location>
        <begin position="185"/>
        <end position="202"/>
    </location>
</feature>
<evidence type="ECO:0000256" key="4">
    <source>
        <dbReference type="ARBA" id="ARBA00022833"/>
    </source>
</evidence>
<feature type="compositionally biased region" description="Pro residues" evidence="5">
    <location>
        <begin position="1"/>
        <end position="12"/>
    </location>
</feature>
<keyword evidence="4" id="KW-0862">Zinc</keyword>
<keyword evidence="8" id="KW-1185">Reference proteome</keyword>
<accession>A0ABQ6MUD3</accession>
<evidence type="ECO:0000256" key="2">
    <source>
        <dbReference type="ARBA" id="ARBA00022737"/>
    </source>
</evidence>
<comment type="caution">
    <text evidence="7">The sequence shown here is derived from an EMBL/GenBank/DDBJ whole genome shotgun (WGS) entry which is preliminary data.</text>
</comment>
<feature type="region of interest" description="Disordered" evidence="5">
    <location>
        <begin position="167"/>
        <end position="202"/>
    </location>
</feature>
<dbReference type="InterPro" id="IPR013087">
    <property type="entry name" value="Znf_C2H2_type"/>
</dbReference>
<feature type="compositionally biased region" description="Gly residues" evidence="5">
    <location>
        <begin position="170"/>
        <end position="184"/>
    </location>
</feature>
<feature type="domain" description="C2H2-type" evidence="6">
    <location>
        <begin position="224"/>
        <end position="247"/>
    </location>
</feature>
<feature type="domain" description="C2H2-type" evidence="6">
    <location>
        <begin position="286"/>
        <end position="310"/>
    </location>
</feature>
<evidence type="ECO:0000256" key="5">
    <source>
        <dbReference type="SAM" id="MobiDB-lite"/>
    </source>
</evidence>
<protein>
    <recommendedName>
        <fullName evidence="6">C2H2-type domain-containing protein</fullName>
    </recommendedName>
</protein>
<evidence type="ECO:0000313" key="8">
    <source>
        <dbReference type="Proteomes" id="UP001165060"/>
    </source>
</evidence>
<evidence type="ECO:0000259" key="6">
    <source>
        <dbReference type="SMART" id="SM00355"/>
    </source>
</evidence>
<reference evidence="7 8" key="1">
    <citation type="journal article" date="2023" name="Commun. Biol.">
        <title>Genome analysis of Parmales, the sister group of diatoms, reveals the evolutionary specialization of diatoms from phago-mixotrophs to photoautotrophs.</title>
        <authorList>
            <person name="Ban H."/>
            <person name="Sato S."/>
            <person name="Yoshikawa S."/>
            <person name="Yamada K."/>
            <person name="Nakamura Y."/>
            <person name="Ichinomiya M."/>
            <person name="Sato N."/>
            <person name="Blanc-Mathieu R."/>
            <person name="Endo H."/>
            <person name="Kuwata A."/>
            <person name="Ogata H."/>
        </authorList>
    </citation>
    <scope>NUCLEOTIDE SEQUENCE [LARGE SCALE GENOMIC DNA]</scope>
</reference>
<dbReference type="PANTHER" id="PTHR24403">
    <property type="entry name" value="ZINC FINGER PROTEIN"/>
    <property type="match status" value="1"/>
</dbReference>
<feature type="region of interest" description="Disordered" evidence="5">
    <location>
        <begin position="445"/>
        <end position="470"/>
    </location>
</feature>
<organism evidence="7 8">
    <name type="scientific">Tetraparma gracilis</name>
    <dbReference type="NCBI Taxonomy" id="2962635"/>
    <lineage>
        <taxon>Eukaryota</taxon>
        <taxon>Sar</taxon>
        <taxon>Stramenopiles</taxon>
        <taxon>Ochrophyta</taxon>
        <taxon>Bolidophyceae</taxon>
        <taxon>Parmales</taxon>
        <taxon>Triparmaceae</taxon>
        <taxon>Tetraparma</taxon>
    </lineage>
</organism>
<feature type="compositionally biased region" description="Pro residues" evidence="5">
    <location>
        <begin position="75"/>
        <end position="94"/>
    </location>
</feature>